<feature type="compositionally biased region" description="Polar residues" evidence="1">
    <location>
        <begin position="109"/>
        <end position="127"/>
    </location>
</feature>
<gene>
    <name evidence="3" type="ORF">B0T17DRAFT_507043</name>
</gene>
<evidence type="ECO:0000313" key="3">
    <source>
        <dbReference type="EMBL" id="KAK0630580.1"/>
    </source>
</evidence>
<feature type="region of interest" description="Disordered" evidence="1">
    <location>
        <begin position="1063"/>
        <end position="1098"/>
    </location>
</feature>
<evidence type="ECO:0000313" key="4">
    <source>
        <dbReference type="Proteomes" id="UP001174934"/>
    </source>
</evidence>
<organism evidence="3 4">
    <name type="scientific">Bombardia bombarda</name>
    <dbReference type="NCBI Taxonomy" id="252184"/>
    <lineage>
        <taxon>Eukaryota</taxon>
        <taxon>Fungi</taxon>
        <taxon>Dikarya</taxon>
        <taxon>Ascomycota</taxon>
        <taxon>Pezizomycotina</taxon>
        <taxon>Sordariomycetes</taxon>
        <taxon>Sordariomycetidae</taxon>
        <taxon>Sordariales</taxon>
        <taxon>Lasiosphaeriaceae</taxon>
        <taxon>Bombardia</taxon>
    </lineage>
</organism>
<reference evidence="3" key="1">
    <citation type="submission" date="2023-06" db="EMBL/GenBank/DDBJ databases">
        <title>Genome-scale phylogeny and comparative genomics of the fungal order Sordariales.</title>
        <authorList>
            <consortium name="Lawrence Berkeley National Laboratory"/>
            <person name="Hensen N."/>
            <person name="Bonometti L."/>
            <person name="Westerberg I."/>
            <person name="Brannstrom I.O."/>
            <person name="Guillou S."/>
            <person name="Cros-Aarteil S."/>
            <person name="Calhoun S."/>
            <person name="Haridas S."/>
            <person name="Kuo A."/>
            <person name="Mondo S."/>
            <person name="Pangilinan J."/>
            <person name="Riley R."/>
            <person name="LaButti K."/>
            <person name="Andreopoulos B."/>
            <person name="Lipzen A."/>
            <person name="Chen C."/>
            <person name="Yanf M."/>
            <person name="Daum C."/>
            <person name="Ng V."/>
            <person name="Clum A."/>
            <person name="Steindorff A."/>
            <person name="Ohm R."/>
            <person name="Martin F."/>
            <person name="Silar P."/>
            <person name="Natvig D."/>
            <person name="Lalanne C."/>
            <person name="Gautier V."/>
            <person name="Ament-velasquez S.L."/>
            <person name="Kruys A."/>
            <person name="Hutchinson M.I."/>
            <person name="Powell A.J."/>
            <person name="Barry K."/>
            <person name="Miller A.N."/>
            <person name="Grigoriev I.V."/>
            <person name="Debuchy R."/>
            <person name="Gladieux P."/>
            <person name="Thoren M.H."/>
            <person name="Johannesson H."/>
        </authorList>
    </citation>
    <scope>NUCLEOTIDE SEQUENCE</scope>
    <source>
        <strain evidence="3">SMH3391-2</strain>
    </source>
</reference>
<sequence length="1241" mass="137240">MSVEMAATDLRHKKRHSLLPLKMAEPDVTAVTYPASTFVSSPVSLEGEHHQKSLSFNSLRDKAWRPFTSRDSIPENGGRPPGSGGLSSSTSNGGSSRTPSGHRRKLSKSRTLSTSFDLKTSRRSSGLSDDYSRMSINDSMSTTSTSSVDWRSQAVEGFAALESDAQLLKTKTPYLVITSDYLIKFKSHADALVTFPHLAERTRPASVASNPEPSVVVPVPGIVSVFVAESTRPSFGIEVWWRTLSGTSFHHATFFFNIPKERDEQMQHIIRAMRTNHNDENEFIRRSHDVSELLKTIYEAEEPMFTHRKLDIFPVVPRGNTRKECNTKPEDGSKKSQEGPAFYLAVGTHNCYLVEIQKGKGGDPICQHRTFGLVTLETFRADWSIHQERFNITFREPFKAPVTLELASRYYRQVIRAFGLADRFLKPMWPQLWQNMQIMRIKGLKEYQHLVSKEDFGSVKRTLDAYVAAYRCASLLAVLRALRYNDYFNSISFRDVDLAALWGIEDNLNEVSNVAYISRTSLCLTADEVEILKISPVLHQEFHALAFGSETIRQIDFTNSTTSYLSRVRHSKHTTPSLQFLAPIMSLLKTGATKCNHLILSRNLLLRSDIEELSEAINTGCIQGLDVSCCGLDDMHLRDMVVGSLLDCPRPLQVLNVSGNPGRLPVRILPEVTQYLEELKELNLCGSLQGDSGDPLIPVATLDRLFLLEELDISNFKLNPATLQDLEQFLLHRAQRMDNNEHSNFRKLVLSNCGITGSQAGRLFSAIGENHGVDLSISGNPLEEGIEELAKAIRQNRTPAALTMEMVEFREESSYLLLIKALTETKYLSVLSMVGTAPTPSAHGPCSPETVQALEQFFARNKSIRRLDLSGYCGKLDDGQLAKGFGASLIGLTKNTTMTHLRVRNQNLHDDAGTLGSVLRGNTQLMVLDCQDNNFNLSSLQYLVSSLEGNKRIIEFPFSVAERSTIWKRILAGLHRNSQAGATAKGDKDLRKRQEAGLWDFFYRQFDELDGYLKRNRLALEEASGQVLDFDTSAERAGATMSSGTGWQALEFRSVVARADGGGGGAYEDGEGGRGGGGGGGGGGAGDGAGERQQQQQERFAPAVMGGEPWPQRATVRSSSLAAAAAAAVASAAVETVDISPLAAAALPYRDRVRSQSCHQPPAPLQQQYHRHDQHQHHHQSHQQDDGGMESPTETLDPVSEISTPPPELTMTLASPGPNEPGDASFRKMMLEFRETGFDFS</sequence>
<dbReference type="Gene3D" id="3.80.10.10">
    <property type="entry name" value="Ribonuclease Inhibitor"/>
    <property type="match status" value="1"/>
</dbReference>
<dbReference type="EMBL" id="JAULSR010000002">
    <property type="protein sequence ID" value="KAK0630580.1"/>
    <property type="molecule type" value="Genomic_DNA"/>
</dbReference>
<feature type="compositionally biased region" description="Basic residues" evidence="1">
    <location>
        <begin position="1172"/>
        <end position="1181"/>
    </location>
</feature>
<evidence type="ECO:0000259" key="2">
    <source>
        <dbReference type="Pfam" id="PF25353"/>
    </source>
</evidence>
<dbReference type="Pfam" id="PF25353">
    <property type="entry name" value="PH_2nd_LRR"/>
    <property type="match status" value="1"/>
</dbReference>
<keyword evidence="4" id="KW-1185">Reference proteome</keyword>
<accession>A0AA39XBC1</accession>
<name>A0AA39XBC1_9PEZI</name>
<feature type="compositionally biased region" description="Low complexity" evidence="1">
    <location>
        <begin position="86"/>
        <end position="99"/>
    </location>
</feature>
<dbReference type="InterPro" id="IPR032675">
    <property type="entry name" value="LRR_dom_sf"/>
</dbReference>
<feature type="domain" description="LRR-containing protein second PH" evidence="2">
    <location>
        <begin position="306"/>
        <end position="433"/>
    </location>
</feature>
<proteinExistence type="predicted"/>
<dbReference type="InterPro" id="IPR057334">
    <property type="entry name" value="PH_2nd_LRR"/>
</dbReference>
<dbReference type="AlphaFoldDB" id="A0AA39XBC1"/>
<comment type="caution">
    <text evidence="3">The sequence shown here is derived from an EMBL/GenBank/DDBJ whole genome shotgun (WGS) entry which is preliminary data.</text>
</comment>
<protein>
    <recommendedName>
        <fullName evidence="2">LRR-containing protein second PH domain-containing protein</fullName>
    </recommendedName>
</protein>
<feature type="region of interest" description="Disordered" evidence="1">
    <location>
        <begin position="67"/>
        <end position="147"/>
    </location>
</feature>
<dbReference type="SUPFAM" id="SSF52047">
    <property type="entry name" value="RNI-like"/>
    <property type="match status" value="1"/>
</dbReference>
<dbReference type="InterPro" id="IPR052394">
    <property type="entry name" value="LRR-containing"/>
</dbReference>
<feature type="compositionally biased region" description="Gly residues" evidence="1">
    <location>
        <begin position="1063"/>
        <end position="1088"/>
    </location>
</feature>
<feature type="region of interest" description="Disordered" evidence="1">
    <location>
        <begin position="1169"/>
        <end position="1224"/>
    </location>
</feature>
<dbReference type="Proteomes" id="UP001174934">
    <property type="component" value="Unassembled WGS sequence"/>
</dbReference>
<dbReference type="PANTHER" id="PTHR24114">
    <property type="entry name" value="LEUCINE RICH REPEAT FAMILY PROTEIN"/>
    <property type="match status" value="1"/>
</dbReference>
<dbReference type="PANTHER" id="PTHR24114:SF2">
    <property type="entry name" value="F-BOX DOMAIN-CONTAINING PROTEIN-RELATED"/>
    <property type="match status" value="1"/>
</dbReference>
<evidence type="ECO:0000256" key="1">
    <source>
        <dbReference type="SAM" id="MobiDB-lite"/>
    </source>
</evidence>